<dbReference type="CDD" id="cd19543">
    <property type="entry name" value="DCL_NRPS"/>
    <property type="match status" value="1"/>
</dbReference>
<dbReference type="InterPro" id="IPR036736">
    <property type="entry name" value="ACP-like_sf"/>
</dbReference>
<dbReference type="NCBIfam" id="TIGR01720">
    <property type="entry name" value="NRPS-para261"/>
    <property type="match status" value="1"/>
</dbReference>
<dbReference type="FunFam" id="3.30.300.30:FF:000010">
    <property type="entry name" value="Enterobactin synthetase component F"/>
    <property type="match status" value="1"/>
</dbReference>
<name>A0A077FBB9_9PSED</name>
<feature type="domain" description="Carrier" evidence="5">
    <location>
        <begin position="3586"/>
        <end position="3661"/>
    </location>
</feature>
<dbReference type="Pfam" id="PF00550">
    <property type="entry name" value="PP-binding"/>
    <property type="match status" value="3"/>
</dbReference>
<dbReference type="GO" id="GO:0072330">
    <property type="term" value="P:monocarboxylic acid biosynthetic process"/>
    <property type="evidence" value="ECO:0007669"/>
    <property type="project" value="UniProtKB-ARBA"/>
</dbReference>
<dbReference type="NCBIfam" id="NF003417">
    <property type="entry name" value="PRK04813.1"/>
    <property type="match status" value="3"/>
</dbReference>
<dbReference type="GO" id="GO:0031177">
    <property type="term" value="F:phosphopantetheine binding"/>
    <property type="evidence" value="ECO:0007669"/>
    <property type="project" value="InterPro"/>
</dbReference>
<dbReference type="InterPro" id="IPR000873">
    <property type="entry name" value="AMP-dep_synth/lig_dom"/>
</dbReference>
<feature type="domain" description="Carrier" evidence="5">
    <location>
        <begin position="1012"/>
        <end position="1087"/>
    </location>
</feature>
<dbReference type="PROSITE" id="PS00012">
    <property type="entry name" value="PHOSPHOPANTETHEINE"/>
    <property type="match status" value="3"/>
</dbReference>
<evidence type="ECO:0000256" key="4">
    <source>
        <dbReference type="ARBA" id="ARBA00022553"/>
    </source>
</evidence>
<dbReference type="KEGG" id="palk:PSAKL28_18650"/>
<dbReference type="FunFam" id="1.10.1200.10:FF:000016">
    <property type="entry name" value="Non-ribosomal peptide synthase"/>
    <property type="match status" value="1"/>
</dbReference>
<dbReference type="InterPro" id="IPR010071">
    <property type="entry name" value="AA_adenyl_dom"/>
</dbReference>
<dbReference type="FunFam" id="3.30.559.10:FF:000012">
    <property type="entry name" value="Non-ribosomal peptide synthetase"/>
    <property type="match status" value="2"/>
</dbReference>
<dbReference type="InterPro" id="IPR009081">
    <property type="entry name" value="PP-bd_ACP"/>
</dbReference>
<dbReference type="GO" id="GO:0003824">
    <property type="term" value="F:catalytic activity"/>
    <property type="evidence" value="ECO:0007669"/>
    <property type="project" value="InterPro"/>
</dbReference>
<comment type="cofactor">
    <cofactor evidence="1">
        <name>pantetheine 4'-phosphate</name>
        <dbReference type="ChEBI" id="CHEBI:47942"/>
    </cofactor>
</comment>
<dbReference type="InterPro" id="IPR045851">
    <property type="entry name" value="AMP-bd_C_sf"/>
</dbReference>
<comment type="similarity">
    <text evidence="2">Belongs to the ATP-dependent AMP-binding enzyme family.</text>
</comment>
<dbReference type="Gene3D" id="3.30.559.30">
    <property type="entry name" value="Nonribosomal peptide synthetase, condensation domain"/>
    <property type="match status" value="4"/>
</dbReference>
<dbReference type="CDD" id="cd19534">
    <property type="entry name" value="E_NRPS"/>
    <property type="match status" value="1"/>
</dbReference>
<keyword evidence="4" id="KW-0597">Phosphoprotein</keyword>
<dbReference type="Proteomes" id="UP000028931">
    <property type="component" value="Chromosome"/>
</dbReference>
<dbReference type="PANTHER" id="PTHR45398">
    <property type="match status" value="1"/>
</dbReference>
<feature type="domain" description="Carrier" evidence="5">
    <location>
        <begin position="2062"/>
        <end position="2136"/>
    </location>
</feature>
<dbReference type="Gene3D" id="3.40.50.12780">
    <property type="entry name" value="N-terminal domain of ligase-like"/>
    <property type="match status" value="1"/>
</dbReference>
<dbReference type="FunFam" id="1.10.1200.10:FF:000005">
    <property type="entry name" value="Nonribosomal peptide synthetase 1"/>
    <property type="match status" value="2"/>
</dbReference>
<evidence type="ECO:0000256" key="2">
    <source>
        <dbReference type="ARBA" id="ARBA00006432"/>
    </source>
</evidence>
<accession>A0A077FBB9</accession>
<dbReference type="InterPro" id="IPR010060">
    <property type="entry name" value="NRPS_synth"/>
</dbReference>
<dbReference type="Pfam" id="PF00501">
    <property type="entry name" value="AMP-binding"/>
    <property type="match status" value="3"/>
</dbReference>
<evidence type="ECO:0000313" key="7">
    <source>
        <dbReference type="Proteomes" id="UP000028931"/>
    </source>
</evidence>
<dbReference type="Pfam" id="PF00668">
    <property type="entry name" value="Condensation"/>
    <property type="match status" value="4"/>
</dbReference>
<dbReference type="PROSITE" id="PS50075">
    <property type="entry name" value="CARRIER"/>
    <property type="match status" value="3"/>
</dbReference>
<dbReference type="GO" id="GO:0043041">
    <property type="term" value="P:amino acid activation for nonribosomal peptide biosynthetic process"/>
    <property type="evidence" value="ECO:0007669"/>
    <property type="project" value="UniProtKB-ARBA"/>
</dbReference>
<dbReference type="InterPro" id="IPR001242">
    <property type="entry name" value="Condensation_dom"/>
</dbReference>
<sequence>MNAEKSLKLARRFLELPLEKRQVFLRTLSAEGLDFSQFPISSAVDIAGRDELSYAQQRMWFLWRLDPRSSSYNIPTAARLLGPLQPAAVDAAIASLVERHATLRCVFAQDEDGRVLSRPASQLPQVSHEDWSAQLLDDAALALEVQAESARPFDLESGPLLRVRLLRLADEHHVLLLTLHHIVADGWSMGVMLETFSQCYEAHCQGRPLALPALPIEYADYGLWQRRWLEAGEQARQLAYWQAQLGDEDPLLELPLDHPRSALQDRQCKRLEWTLDAQLVRDLTALAGQHGLTLSMVLLAGFQLLLQRYSQQHDIRVGMPIANRNRVETEGLIGFFVNTQVLRSVIQPDMTVAELLAQVREAALGAQAHQELPFERLVEGLKVERRPGVNPLFQVLYNHQTEGGQLNALRMASGLQISPLPWRSRTSPFDLGLDTFEREGQVQAAFNYCAALFEASSVERLRRHWQNLLQGLCAGGEVRLEALPMLDQAEQTACLSDARPAPQVFACASVLALMRRRTDTPNPAVVCAEQVLSDEQLQSQANRLAHRLMAAGCGPETRVGIAVERSAQMIVGLLAVLKAGAAYVPLDPDLPHERLQYMIEDSGIAHLLTQSHLLERLPGADQLDVLLLDQVHAEWPDHEPQVAVLPEHLAYVIYTSGSTGRPKGVMISHGALANYVQGIAHVLPLDQVRSLAIVSTLSADLGHTTLFAALCAGRTLHVIERDTALDAERFATYMSQHAVDVLKIVPSHMDALLGEVADARALPRHTLVLGGEACSPALLQRLRSVAGACRILNHYGPTETTVGVLTQDAQLSAEGQRLPLGRPLANVSLSVLDAALMPVPAAVAGELYVAGAGLARGYHGRPGLTAERFVPDPFGTPGSRTYRSADLVRRDAEGVIDYVGRSDHQLKIRGFRVELGEIAASLQAQPQVREAVVRLVGDGPSAQLLAWLVLEADTVAGVALAQVRQQLAASLPEYMIPAQLLALPALPLTLNGKLDVQALPQPAASASGAFEAPHTALQISLAEVWREVLKVERVGLADNFFALGGHSLLATRVIARLRSRLALEVPLRSLFEHATFGQWCAALEHLVPGSGRTQIQALGRDADLPASHAQYRQWLFWTLNPDNPAYNTPIVVRLRGALNLAAVQTAFDALVARHEPLRTTFRLNGETLLQVIQPAQPVTLEYESLRHENGWADDALVRQRAVQETQRLFDLDHGPLLRVKLLQCAEDEHVLVLTLHHIVCDGWSMDVMAREFVSNYQACCLGQLPDHPALAVHYADYAQWQRQWLAEGEMQRQLDYWTVQLGGEQPLLELPLDHPRVPGAVMREGRIDLRLPVTLEARLRSFLAQHNMTQFQLFLGVFGLLLQRYSGQSDLRIGVPISNRNCEEVEGLIGFFVNTLVLRLQIEPQASALHHLCRVREAVLAAQAHQDLPFDRLVEALNPQRLADHNPLFQVMYNHLSSREGEVGSNSLHGLSAQELPLDGITAQFDLTLETLETRDAIQVSLLYAADLFERSRIEQMLGHWLNLLEAVVSTPATPVAALALLSSNEQQALCAPVPPSSAAASVIELFEAHAASAPSATALILGEQSLSYGQLQQRVAQLAARLQAMGVAPDTLVGVCAPRGFELIVALLAVHRAGAAYVPLDPAYPVERLKHMVNDSGLSVLLCDTPAPWMQALAAVRRCSISPDDSVAPVVPAPLQVLGQNLAYVIYTSGSTGLPKGVAVSHGALAMHCQAAAALYAVGAGDGLLQFASASFDAAAEQIFMALGSGARLLLGDVAQWSGDELADQLQRHHIDMVDLPPAYLAQFDQALAASGRQVAVRTCVLGGEAWDEQLIQGLGHFSFERLFNAYGPTEAVISPLLDHYRPGSGLGGKPSIGRPVGQRRAYLLDAELNLVPKSVRGELLIGGLGLARGYLHQPGLTAERFVPDPLGAVGERLYRTGDAGRYLDDGRVVFAGRIDEQLKIRGFRIEPGEIEAALLSLDRVREAAVIARPGPAGARLVAYVAGQALESDALQALLRERLPEHMVPRRIMCLAQLPMTLNGKLDRHALPPMQEQDTATQPVAPGNALEREIAELWAQVLRLPQVGVADNFFELGGDSIISIQVVSRARQAGILFSPRDLFKYQTVRELARIAQRGALAPAVDQGPVSGELVLQPAQQRFFDEAIPARHHWNQTVLLSTTTPLQAELLEHALQAVVAHHDSLRSRFRQGEQGWQAHIADPQAPRQTLLWRARVEAGESLLALCENAQRSLDLGEGPLLRGLLIEAEDASQRLLLTVHHLVIDGVSWRVLLEDLQAVYGQLHAGLALQLPARTTSTQRWAARLAEQARSPAWADAAQHWQAALAGADATLPANNPHALCVQGDAQSIKVQLDSALTRQLLQQAPAAYRTQVNDLLLTALARVVADWTGRAEVLLELEGHGRESLFDDLDPSRTLGWFTSLFPVRLSVAEDRVGTLKQVKEQLRAIPQRGVSFGALRYLGEETVQQALAALPPPRITFNYLGQFDGSFQADEGALFVPCSDAFGRTMSAEAPLGNWLSIDGQVYGGQLTLGWTFSTAMFDPASIEALAAAYIRELEALIGECVHSRDGGVTPSDFPLAGLTQAELDRLPLAARQLEDLYPLSPLQQGLLFHARYGQGQGDYINQTCVDIHGLDVGRFEQAWRETLAAHPILRSGFIWQGEMHQPLQLVQRDVALHMTQHDWRAHPAAQQAVLALEQEERERPFDLSRAPLLRLVLVRLADDSYRLIYTNHHILLDGWSNARLIGEVLARYNGQAVAASPGSYRDYIQWLQGRDVQRDRAFWQAQLARLPAPTRLSQALQGMVLDDVALRHGHGDLRSSLDQQATARLVQAARHAKVTVNTLVQAAWLLLLQRCTDQPAVAFGATVAGRPSDLPGIEEQVGLFINTLPLIAEPQPQQPLGAWLGELQALNLAMREHEHTPLFEIQSWAGQGGDALFDSILVFENYPLAEALQRHSAQDVQFGLPSNHEQTHYPLTLAVALDAQLSIHYSYQREAFTDQQVACLNQYLGGLLQQIAEASLELPLGELRLLDDAQQAERLLAGSDCPWHFPASRSLLGMIAEHACKRPFAPALIDGQRRVDFAQLEQASNRLARHLLSLGVGRGVKVGVALARGVEVPIALLAILKTGAAYVPMDASYPAERLAYMIEDSGMTLLLSQRQLAAQLSCPAQVQVLLLDELSQDVEALSDQALALAIEEQDLAYVIYTSGSTGQPKGVCVSHGPLSMHCQAIAERYEMHEDDCELHFLSFAFDGAHERWLTVLTSGASLLIRDDSLWTPSQTLEAMKQYGVSVAAFPPLYLHQLAESALQQGRPQRLRVLCFGGDAVPRASFDLVRRALDPEYMINGYGPTETVVTPLIWKAGRQDPCPTAYAPIGKRIGQRSGYVLDACLQPVAKGMPGELYLGGEGVALGYLQRPGLTADRFVCDPFDPCGARLYRSGDLVRELPCGNLEYLGRLDSQVKIRGFRVEAGEIEARLRQLPEVAEAAVIASVGAQGQQLHAYLVAQDGAVLDTEQSRHQVRQHVRQALAKNLPDYMVPSSFTWLASLPLSPNGKLDRKALPLPETVGCGRPYVAPESVLEQQIAGIWASVLQVEQVGLDDHFFELGGHSLLATQVTARVETELGTTVPLDLLFKAESLKDYVASTVPYLRLGSESDLNELQDFLSELETI</sequence>
<dbReference type="NCBIfam" id="TIGR01733">
    <property type="entry name" value="AA-adenyl-dom"/>
    <property type="match status" value="3"/>
</dbReference>
<dbReference type="SMART" id="SM00823">
    <property type="entry name" value="PKS_PP"/>
    <property type="match status" value="3"/>
</dbReference>
<evidence type="ECO:0000259" key="5">
    <source>
        <dbReference type="PROSITE" id="PS50075"/>
    </source>
</evidence>
<dbReference type="CDD" id="cd19531">
    <property type="entry name" value="LCL_NRPS-like"/>
    <property type="match status" value="2"/>
</dbReference>
<dbReference type="InterPro" id="IPR006162">
    <property type="entry name" value="Ppantetheine_attach_site"/>
</dbReference>
<dbReference type="FunFam" id="3.40.50.980:FF:000001">
    <property type="entry name" value="Non-ribosomal peptide synthetase"/>
    <property type="match status" value="3"/>
</dbReference>
<dbReference type="InterPro" id="IPR025110">
    <property type="entry name" value="AMP-bd_C"/>
</dbReference>
<dbReference type="OrthoDB" id="9757559at2"/>
<reference evidence="6 7" key="1">
    <citation type="submission" date="2014-07" db="EMBL/GenBank/DDBJ databases">
        <authorList>
            <person name="Lee K."/>
            <person name="Lim J.Y."/>
            <person name="Hwang I."/>
        </authorList>
    </citation>
    <scope>NUCLEOTIDE SEQUENCE [LARGE SCALE GENOMIC DNA]</scope>
    <source>
        <strain evidence="6 7">KL28</strain>
    </source>
</reference>
<dbReference type="CDD" id="cd05930">
    <property type="entry name" value="A_NRPS"/>
    <property type="match status" value="1"/>
</dbReference>
<dbReference type="SUPFAM" id="SSF47336">
    <property type="entry name" value="ACP-like"/>
    <property type="match status" value="3"/>
</dbReference>
<dbReference type="InterPro" id="IPR020806">
    <property type="entry name" value="PKS_PP-bd"/>
</dbReference>
<evidence type="ECO:0000313" key="6">
    <source>
        <dbReference type="EMBL" id="AIL61089.1"/>
    </source>
</evidence>
<evidence type="ECO:0000256" key="1">
    <source>
        <dbReference type="ARBA" id="ARBA00001957"/>
    </source>
</evidence>
<dbReference type="SUPFAM" id="SSF52777">
    <property type="entry name" value="CoA-dependent acyltransferases"/>
    <property type="match status" value="8"/>
</dbReference>
<gene>
    <name evidence="6" type="ORF">PSAKL28_18650</name>
</gene>
<dbReference type="Gene3D" id="3.30.559.10">
    <property type="entry name" value="Chloramphenicol acetyltransferase-like domain"/>
    <property type="match status" value="4"/>
</dbReference>
<dbReference type="Gene3D" id="2.30.38.10">
    <property type="entry name" value="Luciferase, Domain 3"/>
    <property type="match status" value="2"/>
</dbReference>
<dbReference type="InterPro" id="IPR023213">
    <property type="entry name" value="CAT-like_dom_sf"/>
</dbReference>
<dbReference type="Gene3D" id="3.30.300.30">
    <property type="match status" value="3"/>
</dbReference>
<dbReference type="InterPro" id="IPR020845">
    <property type="entry name" value="AMP-binding_CS"/>
</dbReference>
<dbReference type="eggNOG" id="COG1020">
    <property type="taxonomic scope" value="Bacteria"/>
</dbReference>
<organism evidence="6 7">
    <name type="scientific">Pseudomonas alkylphenolica</name>
    <dbReference type="NCBI Taxonomy" id="237609"/>
    <lineage>
        <taxon>Bacteria</taxon>
        <taxon>Pseudomonadati</taxon>
        <taxon>Pseudomonadota</taxon>
        <taxon>Gammaproteobacteria</taxon>
        <taxon>Pseudomonadales</taxon>
        <taxon>Pseudomonadaceae</taxon>
        <taxon>Pseudomonas</taxon>
    </lineage>
</organism>
<dbReference type="Pfam" id="PF13193">
    <property type="entry name" value="AMP-binding_C"/>
    <property type="match status" value="2"/>
</dbReference>
<dbReference type="Gene3D" id="1.10.1200.10">
    <property type="entry name" value="ACP-like"/>
    <property type="match status" value="3"/>
</dbReference>
<dbReference type="PANTHER" id="PTHR45398:SF1">
    <property type="entry name" value="ENZYME, PUTATIVE (JCVI)-RELATED"/>
    <property type="match status" value="1"/>
</dbReference>
<evidence type="ECO:0000256" key="3">
    <source>
        <dbReference type="ARBA" id="ARBA00022450"/>
    </source>
</evidence>
<dbReference type="PROSITE" id="PS00455">
    <property type="entry name" value="AMP_BINDING"/>
    <property type="match status" value="3"/>
</dbReference>
<dbReference type="HOGENOM" id="CLU_000022_11_3_6"/>
<dbReference type="Gene3D" id="3.40.50.980">
    <property type="match status" value="4"/>
</dbReference>
<dbReference type="InterPro" id="IPR042099">
    <property type="entry name" value="ANL_N_sf"/>
</dbReference>
<proteinExistence type="inferred from homology"/>
<dbReference type="GO" id="GO:0044550">
    <property type="term" value="P:secondary metabolite biosynthetic process"/>
    <property type="evidence" value="ECO:0007669"/>
    <property type="project" value="UniProtKB-ARBA"/>
</dbReference>
<dbReference type="SUPFAM" id="SSF56801">
    <property type="entry name" value="Acetyl-CoA synthetase-like"/>
    <property type="match status" value="3"/>
</dbReference>
<protein>
    <submittedName>
        <fullName evidence="6">Non-ribosomal peptide synthetase PvdI</fullName>
    </submittedName>
</protein>
<dbReference type="EMBL" id="CP009048">
    <property type="protein sequence ID" value="AIL61089.1"/>
    <property type="molecule type" value="Genomic_DNA"/>
</dbReference>
<keyword evidence="3" id="KW-0596">Phosphopantetheine</keyword>
<dbReference type="FunFam" id="3.40.50.12780:FF:000012">
    <property type="entry name" value="Non-ribosomal peptide synthetase"/>
    <property type="match status" value="1"/>
</dbReference>